<sequence>MASKDQPQLNLSSGYFETQAVPAPLNGVSTTNTFIASNPSPAHLDHSPVAWHPKVTPYRLLFLSTTIALGTAKAILTYQGKAMISTTLEWIAGVVLSLLFYILGDSESKRNYPTYLSLFFSYDCMNVIWGILCTLSLNRPSYRSDEWSAISRYPVSTIPMATGYRILLSSIVATFGMVKAICAYLGLNTAANTFDWTVTVALASLLYCIGLYEPNTADIAPLLFAKDYSPFLRTFGRLLSSVTFYPVAILVILAWAQSVNIGSNYVFHSINRQTESAEAVMVVIRLFSLFLMSTFFFMILAMGSFSLFLLLRIIKRASPNYIASPPSAIRLKISSLLRYLSRYASFGQMALLTIVHLLVSALFTLAGLCVLFPSVIAAQAIHDHEDGVGTLIWNILCCIAFILTSFLFGCHWF</sequence>
<dbReference type="AlphaFoldDB" id="A0A067TA01"/>
<proteinExistence type="predicted"/>
<feature type="transmembrane region" description="Helical" evidence="1">
    <location>
        <begin position="83"/>
        <end position="103"/>
    </location>
</feature>
<evidence type="ECO:0000256" key="1">
    <source>
        <dbReference type="SAM" id="Phobius"/>
    </source>
</evidence>
<feature type="transmembrane region" description="Helical" evidence="1">
    <location>
        <begin position="115"/>
        <end position="137"/>
    </location>
</feature>
<feature type="transmembrane region" description="Helical" evidence="1">
    <location>
        <begin position="391"/>
        <end position="410"/>
    </location>
</feature>
<keyword evidence="3" id="KW-1185">Reference proteome</keyword>
<feature type="transmembrane region" description="Helical" evidence="1">
    <location>
        <begin position="58"/>
        <end position="76"/>
    </location>
</feature>
<feature type="transmembrane region" description="Helical" evidence="1">
    <location>
        <begin position="234"/>
        <end position="256"/>
    </location>
</feature>
<keyword evidence="1" id="KW-1133">Transmembrane helix</keyword>
<dbReference type="Proteomes" id="UP000027222">
    <property type="component" value="Unassembled WGS sequence"/>
</dbReference>
<name>A0A067TA01_GALM3</name>
<keyword evidence="1" id="KW-0472">Membrane</keyword>
<feature type="transmembrane region" description="Helical" evidence="1">
    <location>
        <begin position="166"/>
        <end position="187"/>
    </location>
</feature>
<organism evidence="2 3">
    <name type="scientific">Galerina marginata (strain CBS 339.88)</name>
    <dbReference type="NCBI Taxonomy" id="685588"/>
    <lineage>
        <taxon>Eukaryota</taxon>
        <taxon>Fungi</taxon>
        <taxon>Dikarya</taxon>
        <taxon>Basidiomycota</taxon>
        <taxon>Agaricomycotina</taxon>
        <taxon>Agaricomycetes</taxon>
        <taxon>Agaricomycetidae</taxon>
        <taxon>Agaricales</taxon>
        <taxon>Agaricineae</taxon>
        <taxon>Strophariaceae</taxon>
        <taxon>Galerina</taxon>
    </lineage>
</organism>
<reference evidence="3" key="1">
    <citation type="journal article" date="2014" name="Proc. Natl. Acad. Sci. U.S.A.">
        <title>Extensive sampling of basidiomycete genomes demonstrates inadequacy of the white-rot/brown-rot paradigm for wood decay fungi.</title>
        <authorList>
            <person name="Riley R."/>
            <person name="Salamov A.A."/>
            <person name="Brown D.W."/>
            <person name="Nagy L.G."/>
            <person name="Floudas D."/>
            <person name="Held B.W."/>
            <person name="Levasseur A."/>
            <person name="Lombard V."/>
            <person name="Morin E."/>
            <person name="Otillar R."/>
            <person name="Lindquist E.A."/>
            <person name="Sun H."/>
            <person name="LaButti K.M."/>
            <person name="Schmutz J."/>
            <person name="Jabbour D."/>
            <person name="Luo H."/>
            <person name="Baker S.E."/>
            <person name="Pisabarro A.G."/>
            <person name="Walton J.D."/>
            <person name="Blanchette R.A."/>
            <person name="Henrissat B."/>
            <person name="Martin F."/>
            <person name="Cullen D."/>
            <person name="Hibbett D.S."/>
            <person name="Grigoriev I.V."/>
        </authorList>
    </citation>
    <scope>NUCLEOTIDE SEQUENCE [LARGE SCALE GENOMIC DNA]</scope>
    <source>
        <strain evidence="3">CBS 339.88</strain>
    </source>
</reference>
<accession>A0A067TA01</accession>
<keyword evidence="1" id="KW-0812">Transmembrane</keyword>
<dbReference type="EMBL" id="KL142372">
    <property type="protein sequence ID" value="KDR80015.1"/>
    <property type="molecule type" value="Genomic_DNA"/>
</dbReference>
<feature type="transmembrane region" description="Helical" evidence="1">
    <location>
        <begin position="350"/>
        <end position="379"/>
    </location>
</feature>
<evidence type="ECO:0000313" key="3">
    <source>
        <dbReference type="Proteomes" id="UP000027222"/>
    </source>
</evidence>
<evidence type="ECO:0000313" key="2">
    <source>
        <dbReference type="EMBL" id="KDR80015.1"/>
    </source>
</evidence>
<dbReference type="OrthoDB" id="3058001at2759"/>
<dbReference type="HOGENOM" id="CLU_763016_0_0_1"/>
<feature type="transmembrane region" description="Helical" evidence="1">
    <location>
        <begin position="286"/>
        <end position="311"/>
    </location>
</feature>
<protein>
    <submittedName>
        <fullName evidence="2">Uncharacterized protein</fullName>
    </submittedName>
</protein>
<gene>
    <name evidence="2" type="ORF">GALMADRAFT_222932</name>
</gene>